<evidence type="ECO:0000313" key="2">
    <source>
        <dbReference type="EMBL" id="PNR32701.1"/>
    </source>
</evidence>
<dbReference type="EMBL" id="ABEU02000020">
    <property type="protein sequence ID" value="PNR32701.1"/>
    <property type="molecule type" value="Genomic_DNA"/>
</dbReference>
<dbReference type="CDD" id="cd22157">
    <property type="entry name" value="F-box_AtFBW1-like"/>
    <property type="match status" value="1"/>
</dbReference>
<dbReference type="InterPro" id="IPR001810">
    <property type="entry name" value="F-box_dom"/>
</dbReference>
<dbReference type="EnsemblPlants" id="Pp3c20_3080V3.3">
    <property type="protein sequence ID" value="PAC:32948024.CDS.1"/>
    <property type="gene ID" value="Pp3c20_3080"/>
</dbReference>
<protein>
    <recommendedName>
        <fullName evidence="1">F-box domain-containing protein</fullName>
    </recommendedName>
</protein>
<dbReference type="EnsemblPlants" id="Pp3c20_3080V3.1">
    <property type="protein sequence ID" value="PAC:32948022.CDS.1"/>
    <property type="gene ID" value="Pp3c20_3080"/>
</dbReference>
<evidence type="ECO:0000313" key="3">
    <source>
        <dbReference type="EnsemblPlants" id="PAC:32948022.CDS.1"/>
    </source>
</evidence>
<dbReference type="GO" id="GO:0031146">
    <property type="term" value="P:SCF-dependent proteasomal ubiquitin-dependent protein catabolic process"/>
    <property type="evidence" value="ECO:0000318"/>
    <property type="project" value="GO_Central"/>
</dbReference>
<keyword evidence="4" id="KW-1185">Reference proteome</keyword>
<dbReference type="EnsemblPlants" id="Pp3c20_3080V3.2">
    <property type="protein sequence ID" value="PAC:32948023.CDS.1"/>
    <property type="gene ID" value="Pp3c20_3080"/>
</dbReference>
<dbReference type="Gramene" id="Pp3c20_3080V3.3">
    <property type="protein sequence ID" value="PAC:32948024.CDS.1"/>
    <property type="gene ID" value="Pp3c20_3080"/>
</dbReference>
<reference evidence="2 4" key="1">
    <citation type="journal article" date="2008" name="Science">
        <title>The Physcomitrella genome reveals evolutionary insights into the conquest of land by plants.</title>
        <authorList>
            <person name="Rensing S."/>
            <person name="Lang D."/>
            <person name="Zimmer A."/>
            <person name="Terry A."/>
            <person name="Salamov A."/>
            <person name="Shapiro H."/>
            <person name="Nishiyama T."/>
            <person name="Perroud P.-F."/>
            <person name="Lindquist E."/>
            <person name="Kamisugi Y."/>
            <person name="Tanahashi T."/>
            <person name="Sakakibara K."/>
            <person name="Fujita T."/>
            <person name="Oishi K."/>
            <person name="Shin-I T."/>
            <person name="Kuroki Y."/>
            <person name="Toyoda A."/>
            <person name="Suzuki Y."/>
            <person name="Hashimoto A."/>
            <person name="Yamaguchi K."/>
            <person name="Sugano A."/>
            <person name="Kohara Y."/>
            <person name="Fujiyama A."/>
            <person name="Anterola A."/>
            <person name="Aoki S."/>
            <person name="Ashton N."/>
            <person name="Barbazuk W.B."/>
            <person name="Barker E."/>
            <person name="Bennetzen J."/>
            <person name="Bezanilla M."/>
            <person name="Blankenship R."/>
            <person name="Cho S.H."/>
            <person name="Dutcher S."/>
            <person name="Estelle M."/>
            <person name="Fawcett J.A."/>
            <person name="Gundlach H."/>
            <person name="Hanada K."/>
            <person name="Heyl A."/>
            <person name="Hicks K.A."/>
            <person name="Hugh J."/>
            <person name="Lohr M."/>
            <person name="Mayer K."/>
            <person name="Melkozernov A."/>
            <person name="Murata T."/>
            <person name="Nelson D."/>
            <person name="Pils B."/>
            <person name="Prigge M."/>
            <person name="Reiss B."/>
            <person name="Renner T."/>
            <person name="Rombauts S."/>
            <person name="Rushton P."/>
            <person name="Sanderfoot A."/>
            <person name="Schween G."/>
            <person name="Shiu S.-H."/>
            <person name="Stueber K."/>
            <person name="Theodoulou F.L."/>
            <person name="Tu H."/>
            <person name="Van de Peer Y."/>
            <person name="Verrier P.J."/>
            <person name="Waters E."/>
            <person name="Wood A."/>
            <person name="Yang L."/>
            <person name="Cove D."/>
            <person name="Cuming A."/>
            <person name="Hasebe M."/>
            <person name="Lucas S."/>
            <person name="Mishler D.B."/>
            <person name="Reski R."/>
            <person name="Grigoriev I."/>
            <person name="Quatrano R.S."/>
            <person name="Boore J.L."/>
        </authorList>
    </citation>
    <scope>NUCLEOTIDE SEQUENCE [LARGE SCALE GENOMIC DNA]</scope>
    <source>
        <strain evidence="3 4">cv. Gransden 2004</strain>
    </source>
</reference>
<dbReference type="AlphaFoldDB" id="A0A2K1ITU9"/>
<dbReference type="PROSITE" id="PS50181">
    <property type="entry name" value="FBOX"/>
    <property type="match status" value="1"/>
</dbReference>
<evidence type="ECO:0000259" key="1">
    <source>
        <dbReference type="PROSITE" id="PS50181"/>
    </source>
</evidence>
<dbReference type="InterPro" id="IPR015915">
    <property type="entry name" value="Kelch-typ_b-propeller"/>
</dbReference>
<feature type="domain" description="F-box" evidence="1">
    <location>
        <begin position="44"/>
        <end position="90"/>
    </location>
</feature>
<accession>A0A2K1ITU9</accession>
<proteinExistence type="predicted"/>
<dbReference type="InterPro" id="IPR056592">
    <property type="entry name" value="Beta-prop_At3g26010-like"/>
</dbReference>
<dbReference type="SUPFAM" id="SSF81383">
    <property type="entry name" value="F-box domain"/>
    <property type="match status" value="1"/>
</dbReference>
<dbReference type="PaxDb" id="3218-PP1S152_179V6.1"/>
<dbReference type="GO" id="GO:0004842">
    <property type="term" value="F:ubiquitin-protein transferase activity"/>
    <property type="evidence" value="ECO:0000318"/>
    <property type="project" value="GO_Central"/>
</dbReference>
<dbReference type="PANTHER" id="PTHR31672">
    <property type="entry name" value="BNACNNG10540D PROTEIN"/>
    <property type="match status" value="1"/>
</dbReference>
<dbReference type="Gramene" id="Pp3c20_3080V3.1">
    <property type="protein sequence ID" value="PAC:32948022.CDS.1"/>
    <property type="gene ID" value="Pp3c20_3080"/>
</dbReference>
<dbReference type="OrthoDB" id="591557at2759"/>
<reference evidence="3" key="3">
    <citation type="submission" date="2020-12" db="UniProtKB">
        <authorList>
            <consortium name="EnsemblPlants"/>
        </authorList>
    </citation>
    <scope>IDENTIFICATION</scope>
</reference>
<reference evidence="2 4" key="2">
    <citation type="journal article" date="2018" name="Plant J.">
        <title>The Physcomitrella patens chromosome-scale assembly reveals moss genome structure and evolution.</title>
        <authorList>
            <person name="Lang D."/>
            <person name="Ullrich K.K."/>
            <person name="Murat F."/>
            <person name="Fuchs J."/>
            <person name="Jenkins J."/>
            <person name="Haas F.B."/>
            <person name="Piednoel M."/>
            <person name="Gundlach H."/>
            <person name="Van Bel M."/>
            <person name="Meyberg R."/>
            <person name="Vives C."/>
            <person name="Morata J."/>
            <person name="Symeonidi A."/>
            <person name="Hiss M."/>
            <person name="Muchero W."/>
            <person name="Kamisugi Y."/>
            <person name="Saleh O."/>
            <person name="Blanc G."/>
            <person name="Decker E.L."/>
            <person name="van Gessel N."/>
            <person name="Grimwood J."/>
            <person name="Hayes R.D."/>
            <person name="Graham S.W."/>
            <person name="Gunter L.E."/>
            <person name="McDaniel S.F."/>
            <person name="Hoernstein S.N.W."/>
            <person name="Larsson A."/>
            <person name="Li F.W."/>
            <person name="Perroud P.F."/>
            <person name="Phillips J."/>
            <person name="Ranjan P."/>
            <person name="Rokshar D.S."/>
            <person name="Rothfels C.J."/>
            <person name="Schneider L."/>
            <person name="Shu S."/>
            <person name="Stevenson D.W."/>
            <person name="Thummler F."/>
            <person name="Tillich M."/>
            <person name="Villarreal Aguilar J.C."/>
            <person name="Widiez T."/>
            <person name="Wong G.K."/>
            <person name="Wymore A."/>
            <person name="Zhang Y."/>
            <person name="Zimmer A.D."/>
            <person name="Quatrano R.S."/>
            <person name="Mayer K.F.X."/>
            <person name="Goodstein D."/>
            <person name="Casacuberta J.M."/>
            <person name="Vandepoele K."/>
            <person name="Reski R."/>
            <person name="Cuming A.C."/>
            <person name="Tuskan G.A."/>
            <person name="Maumus F."/>
            <person name="Salse J."/>
            <person name="Schmutz J."/>
            <person name="Rensing S.A."/>
        </authorList>
    </citation>
    <scope>NUCLEOTIDE SEQUENCE [LARGE SCALE GENOMIC DNA]</scope>
    <source>
        <strain evidence="3 4">cv. Gransden 2004</strain>
    </source>
</reference>
<dbReference type="InterPro" id="IPR036047">
    <property type="entry name" value="F-box-like_dom_sf"/>
</dbReference>
<organism evidence="2">
    <name type="scientific">Physcomitrium patens</name>
    <name type="common">Spreading-leaved earth moss</name>
    <name type="synonym">Physcomitrella patens</name>
    <dbReference type="NCBI Taxonomy" id="3218"/>
    <lineage>
        <taxon>Eukaryota</taxon>
        <taxon>Viridiplantae</taxon>
        <taxon>Streptophyta</taxon>
        <taxon>Embryophyta</taxon>
        <taxon>Bryophyta</taxon>
        <taxon>Bryophytina</taxon>
        <taxon>Bryopsida</taxon>
        <taxon>Funariidae</taxon>
        <taxon>Funariales</taxon>
        <taxon>Funariaceae</taxon>
        <taxon>Physcomitrium</taxon>
    </lineage>
</organism>
<dbReference type="Pfam" id="PF00646">
    <property type="entry name" value="F-box"/>
    <property type="match status" value="1"/>
</dbReference>
<dbReference type="Proteomes" id="UP000006727">
    <property type="component" value="Chromosome 20"/>
</dbReference>
<dbReference type="SMART" id="SM00256">
    <property type="entry name" value="FBOX"/>
    <property type="match status" value="1"/>
</dbReference>
<dbReference type="InterPro" id="IPR050796">
    <property type="entry name" value="SCF_F-box_component"/>
</dbReference>
<gene>
    <name evidence="3" type="primary">LOC112273470</name>
    <name evidence="2" type="ORF">PHYPA_024643</name>
</gene>
<dbReference type="GeneID" id="112273470"/>
<evidence type="ECO:0000313" key="4">
    <source>
        <dbReference type="Proteomes" id="UP000006727"/>
    </source>
</evidence>
<dbReference type="OMA" id="ATERLCF"/>
<sequence>MGAGRREVGNEKGKQVMLPTSEAENGLEKYLILDEGCTQTTHTSCPAVVIPAEIVERILSLLPPPVIFKFRCVCKAWNKLLSSPSFLKTCRPEPLCRPIFFFFTDDWNRRVAAYRFESKKWFKFPFSCVPHLTDVRASAGNLVLCGNLVAKADGFVEDGYVVCNPISKLWIQLPQPPSQHKSATSPVMAMKHLGDPSSSSFHVTQSITVEDDRHLGGNSHFTLLQVYSSDTKQWISAGRIWHTVLISMVWCNDILYCLNSLRHLFFSTTLDSLHWQSVQLPIVKEPSMLLEWNGRVILLSFRVFSNKLRVWMLDTQIPYSWIHLGQTRAIAELGSPVVCGDVIVFISKRDVEAKVDLVTFNLRDKRWRAIERCPFIERTGDNVSFPSSWSCIPSLHSPF</sequence>
<dbReference type="SUPFAM" id="SSF117281">
    <property type="entry name" value="Kelch motif"/>
    <property type="match status" value="1"/>
</dbReference>
<name>A0A2K1ITU9_PHYPA</name>
<dbReference type="RefSeq" id="XP_024358077.1">
    <property type="nucleotide sequence ID" value="XM_024502309.2"/>
</dbReference>
<dbReference type="Gramene" id="Pp3c20_3080V3.2">
    <property type="protein sequence ID" value="PAC:32948023.CDS.1"/>
    <property type="gene ID" value="Pp3c20_3080"/>
</dbReference>
<dbReference type="Gene3D" id="1.20.1280.50">
    <property type="match status" value="1"/>
</dbReference>
<dbReference type="Pfam" id="PF24750">
    <property type="entry name" value="b-prop_At3g26010-like"/>
    <property type="match status" value="1"/>
</dbReference>